<name>A0A125RMC4_9SPIR</name>
<keyword evidence="1" id="KW-0732">Signal</keyword>
<evidence type="ECO:0000259" key="3">
    <source>
        <dbReference type="Pfam" id="PF02722"/>
    </source>
</evidence>
<sequence>MKKYLLVSLTILFAAAFVWAADATTVEPSVDIEAEATLSWGVNVEGNTVKHGFKNEASWTVKFPLLKKADRTSTKSDVPVYGQVSLKDVELNVVSEKDSNGRFALDGKVDDLEAKLVVYGAYLTVYNVPDFFKNYAQIWKPIDNDKKYRAADHRFRGAFDGYGTKIGYADKDFMDLDVGLKLGSSSNWDPASASHTQTMKYFDGNTALGNSEAIYIGDVSTGTGTWVTGKQVRFPDAGWYYFVKKNSADPTTYQYAIGFDLSMKPLDKMLGLAFTVNTTLSKNYPDANLNFGVEATSEPMDGLKLKAGFDGMYDFKAASNAFNWDTVFTAQYKWVGAGVYVASADTWMGNNNTSHANRTDMAVFAQFATKGDKGDATNLVEGLDAGAYISMYKLLYGLSDVKKFPLLVKVWGAYKVNLNDAMWVKPFADVWVESDAKHGNSIGLAYDLGVKFSPVEKVEVKAAWEHGSINKNAYSSATQRKYKKDYVSVVDHSVLDSTFYGQFVLSLTLTY</sequence>
<organism evidence="4">
    <name type="scientific">Treponema vincentii</name>
    <dbReference type="NCBI Taxonomy" id="69710"/>
    <lineage>
        <taxon>Bacteria</taxon>
        <taxon>Pseudomonadati</taxon>
        <taxon>Spirochaetota</taxon>
        <taxon>Spirochaetia</taxon>
        <taxon>Spirochaetales</taxon>
        <taxon>Treponemataceae</taxon>
        <taxon>Treponema</taxon>
    </lineage>
</organism>
<evidence type="ECO:0000313" key="4">
    <source>
        <dbReference type="EMBL" id="AMD40790.1"/>
    </source>
</evidence>
<feature type="signal peptide" evidence="1">
    <location>
        <begin position="1"/>
        <end position="20"/>
    </location>
</feature>
<reference evidence="4" key="1">
    <citation type="journal article" date="2017" name="Mol. Oral. Microbiol.">
        <title>Oral Treponeme Major Surface Protein: Sequence Diversity and Distributions within Periodontal Niches.</title>
        <authorList>
            <person name="You M."/>
            <person name="Chan Y."/>
            <person name="Lacap-Bugler D.C."/>
            <person name="Huo Y.B."/>
            <person name="Gao W."/>
            <person name="Keung Leung W."/>
            <person name="Watt R.M."/>
        </authorList>
    </citation>
    <scope>NUCLEOTIDE SEQUENCE</scope>
    <source>
        <strain evidence="4">ATCC 700013</strain>
    </source>
</reference>
<dbReference type="AlphaFoldDB" id="A0A125RMC4"/>
<dbReference type="InterPro" id="IPR003872">
    <property type="entry name" value="MOSP_C"/>
</dbReference>
<proteinExistence type="predicted"/>
<evidence type="ECO:0000259" key="2">
    <source>
        <dbReference type="Pfam" id="PF02707"/>
    </source>
</evidence>
<dbReference type="NCBIfam" id="NF033926">
    <property type="entry name" value="msp_porin"/>
    <property type="match status" value="1"/>
</dbReference>
<feature type="domain" description="Major outer sheath protein N-terminal" evidence="2">
    <location>
        <begin position="80"/>
        <end position="197"/>
    </location>
</feature>
<accession>A0A125RMC4</accession>
<dbReference type="EMBL" id="KJ671500">
    <property type="protein sequence ID" value="AMD40790.1"/>
    <property type="molecule type" value="Genomic_DNA"/>
</dbReference>
<dbReference type="Pfam" id="PF02707">
    <property type="entry name" value="MOSP_N"/>
    <property type="match status" value="1"/>
</dbReference>
<feature type="chain" id="PRO_5007179503" evidence="1">
    <location>
        <begin position="21"/>
        <end position="511"/>
    </location>
</feature>
<evidence type="ECO:0000256" key="1">
    <source>
        <dbReference type="SAM" id="SignalP"/>
    </source>
</evidence>
<dbReference type="Pfam" id="PF02722">
    <property type="entry name" value="MOSP_C"/>
    <property type="match status" value="1"/>
</dbReference>
<feature type="unsure residue" description="D or N" evidence="4">
    <location>
        <position position="170"/>
    </location>
</feature>
<feature type="domain" description="Major outer sheath protein C-terminal" evidence="3">
    <location>
        <begin position="325"/>
        <end position="484"/>
    </location>
</feature>
<protein>
    <submittedName>
        <fullName evidence="4">Major surface protein</fullName>
    </submittedName>
</protein>
<dbReference type="InterPro" id="IPR003857">
    <property type="entry name" value="MOSP_N"/>
</dbReference>